<evidence type="ECO:0000256" key="4">
    <source>
        <dbReference type="ARBA" id="ARBA00022741"/>
    </source>
</evidence>
<evidence type="ECO:0000256" key="6">
    <source>
        <dbReference type="ARBA" id="ARBA00022840"/>
    </source>
</evidence>
<dbReference type="SUPFAM" id="SSF56112">
    <property type="entry name" value="Protein kinase-like (PK-like)"/>
    <property type="match status" value="1"/>
</dbReference>
<dbReference type="GO" id="GO:0004674">
    <property type="term" value="F:protein serine/threonine kinase activity"/>
    <property type="evidence" value="ECO:0007669"/>
    <property type="project" value="UniProtKB-EC"/>
</dbReference>
<evidence type="ECO:0000256" key="3">
    <source>
        <dbReference type="ARBA" id="ARBA00022679"/>
    </source>
</evidence>
<dbReference type="EMBL" id="JBHSNS010000010">
    <property type="protein sequence ID" value="MFC5730690.1"/>
    <property type="molecule type" value="Genomic_DNA"/>
</dbReference>
<evidence type="ECO:0000256" key="7">
    <source>
        <dbReference type="PROSITE-ProRule" id="PRU10141"/>
    </source>
</evidence>
<sequence length="489" mass="50073">MPTVGGYELIGRVGTGATGVVWKARDPALGRVVALKEVPAEAAASLRSEATRLAALDDPHIVSVYGFFEEAGSAYLVEEWVEGATLAAVLVENGPLSTRQALGVCRGALLGLAHAHDRGVVHGDVSASNVLVDIAGMSRLIDFGVGGSTPAYRSPEASTGAVLAPASDVYAAATLVAELLGTVDPRLGPVLERARLPEPADRYPDAAAFLVALEEAARATYGSTWWTEAGMAALVAPAVAGLVTMGVGSTGLGSAAAVAGTGKGGAVLTTKAFIAAATGTAVVAGGAVAVLLTRDEAPEPVLVGFRTGAMCADLVDVVRDTAFGGDEPAEEHRFVKGRTMTSLGHSNTVWTDQVTGEQGDTVTRLDGCEWSPKAAGGTGSGPFTWLAVQVTTDEELISSWKQNQDLAKDDQDDVTCTDLAVAGAAAAWTCEDASQRGATVHFEGDGAMMSCFVVASRQDDHDAARLGDMLADVCPSALDAIAIRERPAD</sequence>
<dbReference type="InterPro" id="IPR011009">
    <property type="entry name" value="Kinase-like_dom_sf"/>
</dbReference>
<dbReference type="RefSeq" id="WP_378527519.1">
    <property type="nucleotide sequence ID" value="NZ_JBHSNS010000010.1"/>
</dbReference>
<dbReference type="PROSITE" id="PS50011">
    <property type="entry name" value="PROTEIN_KINASE_DOM"/>
    <property type="match status" value="1"/>
</dbReference>
<name>A0ABW0ZQ08_9ACTN</name>
<dbReference type="PANTHER" id="PTHR43289">
    <property type="entry name" value="MITOGEN-ACTIVATED PROTEIN KINASE KINASE KINASE 20-RELATED"/>
    <property type="match status" value="1"/>
</dbReference>
<dbReference type="PANTHER" id="PTHR43289:SF6">
    <property type="entry name" value="SERINE_THREONINE-PROTEIN KINASE NEKL-3"/>
    <property type="match status" value="1"/>
</dbReference>
<feature type="binding site" evidence="7">
    <location>
        <position position="36"/>
    </location>
    <ligand>
        <name>ATP</name>
        <dbReference type="ChEBI" id="CHEBI:30616"/>
    </ligand>
</feature>
<dbReference type="InterPro" id="IPR017441">
    <property type="entry name" value="Protein_kinase_ATP_BS"/>
</dbReference>
<reference evidence="10" key="1">
    <citation type="journal article" date="2019" name="Int. J. Syst. Evol. Microbiol.">
        <title>The Global Catalogue of Microorganisms (GCM) 10K type strain sequencing project: providing services to taxonomists for standard genome sequencing and annotation.</title>
        <authorList>
            <consortium name="The Broad Institute Genomics Platform"/>
            <consortium name="The Broad Institute Genome Sequencing Center for Infectious Disease"/>
            <person name="Wu L."/>
            <person name="Ma J."/>
        </authorList>
    </citation>
    <scope>NUCLEOTIDE SEQUENCE [LARGE SCALE GENOMIC DNA]</scope>
    <source>
        <strain evidence="10">YIM 94188</strain>
    </source>
</reference>
<dbReference type="Gene3D" id="1.10.510.10">
    <property type="entry name" value="Transferase(Phosphotransferase) domain 1"/>
    <property type="match status" value="1"/>
</dbReference>
<evidence type="ECO:0000313" key="10">
    <source>
        <dbReference type="Proteomes" id="UP001596072"/>
    </source>
</evidence>
<comment type="caution">
    <text evidence="9">The sequence shown here is derived from an EMBL/GenBank/DDBJ whole genome shotgun (WGS) entry which is preliminary data.</text>
</comment>
<dbReference type="InterPro" id="IPR000719">
    <property type="entry name" value="Prot_kinase_dom"/>
</dbReference>
<dbReference type="InterPro" id="IPR008266">
    <property type="entry name" value="Tyr_kinase_AS"/>
</dbReference>
<evidence type="ECO:0000259" key="8">
    <source>
        <dbReference type="PROSITE" id="PS50011"/>
    </source>
</evidence>
<protein>
    <recommendedName>
        <fullName evidence="1">non-specific serine/threonine protein kinase</fullName>
        <ecNumber evidence="1">2.7.11.1</ecNumber>
    </recommendedName>
</protein>
<keyword evidence="6 7" id="KW-0067">ATP-binding</keyword>
<keyword evidence="2" id="KW-0723">Serine/threonine-protein kinase</keyword>
<evidence type="ECO:0000256" key="5">
    <source>
        <dbReference type="ARBA" id="ARBA00022777"/>
    </source>
</evidence>
<evidence type="ECO:0000256" key="1">
    <source>
        <dbReference type="ARBA" id="ARBA00012513"/>
    </source>
</evidence>
<accession>A0ABW0ZQ08</accession>
<keyword evidence="3 9" id="KW-0808">Transferase</keyword>
<keyword evidence="4 7" id="KW-0547">Nucleotide-binding</keyword>
<feature type="domain" description="Protein kinase" evidence="8">
    <location>
        <begin position="7"/>
        <end position="335"/>
    </location>
</feature>
<proteinExistence type="predicted"/>
<keyword evidence="10" id="KW-1185">Reference proteome</keyword>
<gene>
    <name evidence="9" type="ORF">ACFPQB_17340</name>
</gene>
<dbReference type="EC" id="2.7.11.1" evidence="1"/>
<keyword evidence="5 9" id="KW-0418">Kinase</keyword>
<evidence type="ECO:0000256" key="2">
    <source>
        <dbReference type="ARBA" id="ARBA00022527"/>
    </source>
</evidence>
<dbReference type="CDD" id="cd14014">
    <property type="entry name" value="STKc_PknB_like"/>
    <property type="match status" value="1"/>
</dbReference>
<dbReference type="PROSITE" id="PS00109">
    <property type="entry name" value="PROTEIN_KINASE_TYR"/>
    <property type="match status" value="1"/>
</dbReference>
<dbReference type="Pfam" id="PF00069">
    <property type="entry name" value="Pkinase"/>
    <property type="match status" value="1"/>
</dbReference>
<dbReference type="PROSITE" id="PS00107">
    <property type="entry name" value="PROTEIN_KINASE_ATP"/>
    <property type="match status" value="1"/>
</dbReference>
<organism evidence="9 10">
    <name type="scientific">Nocardioides vastitatis</name>
    <dbReference type="NCBI Taxonomy" id="2568655"/>
    <lineage>
        <taxon>Bacteria</taxon>
        <taxon>Bacillati</taxon>
        <taxon>Actinomycetota</taxon>
        <taxon>Actinomycetes</taxon>
        <taxon>Propionibacteriales</taxon>
        <taxon>Nocardioidaceae</taxon>
        <taxon>Nocardioides</taxon>
    </lineage>
</organism>
<evidence type="ECO:0000313" key="9">
    <source>
        <dbReference type="EMBL" id="MFC5730690.1"/>
    </source>
</evidence>
<dbReference type="Proteomes" id="UP001596072">
    <property type="component" value="Unassembled WGS sequence"/>
</dbReference>